<dbReference type="RefSeq" id="WP_395416007.1">
    <property type="nucleotide sequence ID" value="NZ_JBIPKE010000011.1"/>
</dbReference>
<evidence type="ECO:0000313" key="2">
    <source>
        <dbReference type="EMBL" id="MFH6982251.1"/>
    </source>
</evidence>
<dbReference type="Proteomes" id="UP001610063">
    <property type="component" value="Unassembled WGS sequence"/>
</dbReference>
<gene>
    <name evidence="2" type="ORF">ACHKAR_02320</name>
</gene>
<reference evidence="2 3" key="1">
    <citation type="journal article" date="2013" name="Int. J. Syst. Evol. Microbiol.">
        <title>Marinoscillum luteum sp. nov., isolated from marine sediment.</title>
        <authorList>
            <person name="Cha I.T."/>
            <person name="Park S.J."/>
            <person name="Kim S.J."/>
            <person name="Kim J.G."/>
            <person name="Jung M.Y."/>
            <person name="Shin K.S."/>
            <person name="Kwon K.K."/>
            <person name="Yang S.H."/>
            <person name="Seo Y.S."/>
            <person name="Rhee S.K."/>
        </authorList>
    </citation>
    <scope>NUCLEOTIDE SEQUENCE [LARGE SCALE GENOMIC DNA]</scope>
    <source>
        <strain evidence="2 3">KCTC 23939</strain>
    </source>
</reference>
<dbReference type="EMBL" id="JBIPKE010000011">
    <property type="protein sequence ID" value="MFH6982251.1"/>
    <property type="molecule type" value="Genomic_DNA"/>
</dbReference>
<feature type="domain" description="Type ISP restriction-modification enzyme LLaBIII C-terminal specificity" evidence="1">
    <location>
        <begin position="83"/>
        <end position="153"/>
    </location>
</feature>
<accession>A0ABW7N478</accession>
<keyword evidence="3" id="KW-1185">Reference proteome</keyword>
<evidence type="ECO:0000313" key="3">
    <source>
        <dbReference type="Proteomes" id="UP001610063"/>
    </source>
</evidence>
<dbReference type="Pfam" id="PF18135">
    <property type="entry name" value="Type_ISP_C"/>
    <property type="match status" value="1"/>
</dbReference>
<dbReference type="InterPro" id="IPR041635">
    <property type="entry name" value="Type_ISP_LLaBIII_C"/>
</dbReference>
<protein>
    <submittedName>
        <fullName evidence="2">Type ISP restriction/modification enzyme</fullName>
    </submittedName>
</protein>
<organism evidence="2 3">
    <name type="scientific">Marinoscillum luteum</name>
    <dbReference type="NCBI Taxonomy" id="861051"/>
    <lineage>
        <taxon>Bacteria</taxon>
        <taxon>Pseudomonadati</taxon>
        <taxon>Bacteroidota</taxon>
        <taxon>Cytophagia</taxon>
        <taxon>Cytophagales</taxon>
        <taxon>Reichenbachiellaceae</taxon>
        <taxon>Marinoscillum</taxon>
    </lineage>
</organism>
<evidence type="ECO:0000259" key="1">
    <source>
        <dbReference type="Pfam" id="PF18135"/>
    </source>
</evidence>
<comment type="caution">
    <text evidence="2">The sequence shown here is derived from an EMBL/GenBank/DDBJ whole genome shotgun (WGS) entry which is preliminary data.</text>
</comment>
<sequence length="188" mass="21564">MKASWGYSSEIDWLDPGDPMRATIRQQLGGLLHGHVPHENLHAQRDSALGNLVARQLDLIYTPEPSSHEVCFAESAEVRPEFRSTFHSNHLIEYCYAMVFSSVFRKRFKDFPNEGFLIPAPPDASFFWRMIRIGNELRLLHLQENIDTPLEHQGSVMGSKELSIDVELLDAMERTKTLRREIDVICEG</sequence>
<proteinExistence type="predicted"/>
<name>A0ABW7N478_9BACT</name>